<proteinExistence type="predicted"/>
<gene>
    <name evidence="2" type="ORF">WL29_28495</name>
</gene>
<sequence length="80" mass="8252">MNACEKLDRSLNPSRSATSVSVSRASPSSASAIAPRDSPSSARNVVPSSSSRRFSVRALVFISRAMSSSKSGGAPGVEPR</sequence>
<feature type="compositionally biased region" description="Low complexity" evidence="1">
    <location>
        <begin position="13"/>
        <end position="52"/>
    </location>
</feature>
<evidence type="ECO:0000313" key="3">
    <source>
        <dbReference type="Proteomes" id="UP000060630"/>
    </source>
</evidence>
<organism evidence="2 3">
    <name type="scientific">Burkholderia ubonensis</name>
    <dbReference type="NCBI Taxonomy" id="101571"/>
    <lineage>
        <taxon>Bacteria</taxon>
        <taxon>Pseudomonadati</taxon>
        <taxon>Pseudomonadota</taxon>
        <taxon>Betaproteobacteria</taxon>
        <taxon>Burkholderiales</taxon>
        <taxon>Burkholderiaceae</taxon>
        <taxon>Burkholderia</taxon>
        <taxon>Burkholderia cepacia complex</taxon>
    </lineage>
</organism>
<evidence type="ECO:0000256" key="1">
    <source>
        <dbReference type="SAM" id="MobiDB-lite"/>
    </source>
</evidence>
<reference evidence="2 3" key="1">
    <citation type="submission" date="2015-11" db="EMBL/GenBank/DDBJ databases">
        <title>Expanding the genomic diversity of Burkholderia species for the development of highly accurate diagnostics.</title>
        <authorList>
            <person name="Sahl J."/>
            <person name="Keim P."/>
            <person name="Wagner D."/>
        </authorList>
    </citation>
    <scope>NUCLEOTIDE SEQUENCE [LARGE SCALE GENOMIC DNA]</scope>
    <source>
        <strain evidence="2 3">MSMB2087WGS</strain>
    </source>
</reference>
<protein>
    <submittedName>
        <fullName evidence="2">Uncharacterized protein</fullName>
    </submittedName>
</protein>
<feature type="region of interest" description="Disordered" evidence="1">
    <location>
        <begin position="1"/>
        <end position="52"/>
    </location>
</feature>
<comment type="caution">
    <text evidence="2">The sequence shown here is derived from an EMBL/GenBank/DDBJ whole genome shotgun (WGS) entry which is preliminary data.</text>
</comment>
<dbReference type="EMBL" id="LPHD01000079">
    <property type="protein sequence ID" value="KWA81599.1"/>
    <property type="molecule type" value="Genomic_DNA"/>
</dbReference>
<dbReference type="AlphaFoldDB" id="A0A125EZ53"/>
<evidence type="ECO:0000313" key="2">
    <source>
        <dbReference type="EMBL" id="KWA81599.1"/>
    </source>
</evidence>
<dbReference type="Proteomes" id="UP000060630">
    <property type="component" value="Unassembled WGS sequence"/>
</dbReference>
<name>A0A125EZ53_9BURK</name>
<accession>A0A125EZ53</accession>